<dbReference type="Proteomes" id="UP000788426">
    <property type="component" value="Unassembled WGS sequence"/>
</dbReference>
<name>A0ABS6YDG8_9BACT</name>
<comment type="caution">
    <text evidence="2">The sequence shown here is derived from an EMBL/GenBank/DDBJ whole genome shotgun (WGS) entry which is preliminary data.</text>
</comment>
<proteinExistence type="predicted"/>
<dbReference type="NCBIfam" id="TIGR04183">
    <property type="entry name" value="Por_Secre_tail"/>
    <property type="match status" value="1"/>
</dbReference>
<organism evidence="2 3">
    <name type="scientific">Hoylesella nanceiensis</name>
    <dbReference type="NCBI Taxonomy" id="425941"/>
    <lineage>
        <taxon>Bacteria</taxon>
        <taxon>Pseudomonadati</taxon>
        <taxon>Bacteroidota</taxon>
        <taxon>Bacteroidia</taxon>
        <taxon>Bacteroidales</taxon>
        <taxon>Prevotellaceae</taxon>
        <taxon>Hoylesella</taxon>
    </lineage>
</organism>
<evidence type="ECO:0000259" key="1">
    <source>
        <dbReference type="Pfam" id="PF01364"/>
    </source>
</evidence>
<dbReference type="CDD" id="cd02258">
    <property type="entry name" value="Peptidase_C25_N"/>
    <property type="match status" value="1"/>
</dbReference>
<sequence length="1188" mass="132749">MKQRHVHILLLTLVLTFAAQLLHAQRFYNLTSDQVKIDSVLPHFTYTIPLSENYNDSIYTVEILYPEFIDMSSTDIQRYNALSGSILPNLPAIQQQVVFDRKKPSLQISFTPLAMRQNTRKILVSFMLSVKSTAKKRTQKASLTRVATLPADRYAANSKLSTGKWAKIRVKNTGVYQLTNDVIKRAGFTDINKVKIYGYGGWLQNEQLRPQELEQLDDLKEVPTCNINGKRLFFAKGTVSWSSASTSKRTRNPYSDYGYYFITQTDEEPLKMDSTAFLASFYPTFNDYHSIYEVDNYAWFEGGRNLFDAEVLNNGASKTYSLKAPKGVSTAKMLVNITSNNTCEVQVSCNGKVYGNIPLSWNNSSNGSDAFSKAKEVAFGYTIDNVSEQNNITLQVTKGNNVRLDYITLTFNTPFAAPHLKTDNFPSAEYVYNITNQNLHADDFYDMVIIIPTTQKLLAQAKRLKAFHEEFDKMKVRIVPADELYNEFSSGTPDANAYRRYMKMLYDRAGNDEQKMPKYLVLFGDGSFDNRMNTTEWRGKNPDDYLLCYESENSFHKVYCYVDDGFYCLLDDNEGGNLLSADKPDIAVGRIPVVNDAQAKVVVDKIVAYNTNHNAGDWQNTIFFMGDDGNENLHMQDVEDAATMIEGLNPAYHIKKVMWDAFNRVNSAQGATYPDVSKIIKQQQAQGALIMDYVGHGVEYQISHENVLRLSDFTSFNNKNLPLWITASCDIMPFDGTVANIGESALLNPNGGAVAFFGTTRTVYANYNKRINMSFLKHVLSNDAKGKPISIGEAQRLAKNDMIDSGADHTENKLQYALLGDPALVLRRPTLNISIDEINGTPCVAGSNIVIKAGEVTTVKGHIVNHNTFKGKATILVRDGEETIVGKQNDKEETTTAFTYKDRTKVLFNGTDSIKDGKFTFSFAIPKDISHSNNSGLINVYAVNEDKTVSANGYNKDFTIQGGNISQTDSVGPSIFCYLNSPSFTNGGKVNSTPLLVIELLDKSGINVSGNGIGHDLQVTIDGDMNKTYNLNSNFKFDFGSYTKGTALFNIPELEPGNHQLRIRAWDIFNNSSTTDMNFTVVKGLEPTILNIDCSENPAKNHTTFIVNHTYSGNNMNVSIELFDSNGQLLWTHSQNNVSTNGSYMVPWDLTSNKGFALKTGVYLYRVLISAEGGKQVSKTKKLIILKQ</sequence>
<accession>A0ABS6YDG8</accession>
<dbReference type="NCBIfam" id="NF033707">
    <property type="entry name" value="T9SS_sortase"/>
    <property type="match status" value="1"/>
</dbReference>
<feature type="domain" description="Gingipain" evidence="1">
    <location>
        <begin position="448"/>
        <end position="826"/>
    </location>
</feature>
<dbReference type="RefSeq" id="WP_219481607.1">
    <property type="nucleotide sequence ID" value="NZ_JAHXCT010000005.1"/>
</dbReference>
<gene>
    <name evidence="2" type="primary">porU</name>
    <name evidence="2" type="ORF">KZO38_07560</name>
</gene>
<protein>
    <submittedName>
        <fullName evidence="2">Type IX secretion system sortase PorU</fullName>
    </submittedName>
</protein>
<dbReference type="InterPro" id="IPR026444">
    <property type="entry name" value="Secre_tail"/>
</dbReference>
<evidence type="ECO:0000313" key="3">
    <source>
        <dbReference type="Proteomes" id="UP000788426"/>
    </source>
</evidence>
<reference evidence="2 3" key="1">
    <citation type="submission" date="2021-07" db="EMBL/GenBank/DDBJ databases">
        <title>Genomic diversity and antimicrobial resistance of Prevotella spp. isolated from chronic lung disease airways.</title>
        <authorList>
            <person name="Webb K.A."/>
            <person name="Olagoke O.S."/>
            <person name="Baird T."/>
            <person name="Neill J."/>
            <person name="Pham A."/>
            <person name="Wells T.J."/>
            <person name="Ramsay K.A."/>
            <person name="Bell S.C."/>
            <person name="Sarovich D.S."/>
            <person name="Price E.P."/>
        </authorList>
    </citation>
    <scope>NUCLEOTIDE SEQUENCE [LARGE SCALE GENOMIC DNA]</scope>
    <source>
        <strain evidence="2 3">SCHI0011.S.12</strain>
    </source>
</reference>
<keyword evidence="3" id="KW-1185">Reference proteome</keyword>
<dbReference type="InterPro" id="IPR001769">
    <property type="entry name" value="Gingipain"/>
</dbReference>
<dbReference type="Pfam" id="PF01364">
    <property type="entry name" value="Peptidase_C25"/>
    <property type="match status" value="1"/>
</dbReference>
<dbReference type="EMBL" id="JAHXCT010000005">
    <property type="protein sequence ID" value="MBW4769616.1"/>
    <property type="molecule type" value="Genomic_DNA"/>
</dbReference>
<evidence type="ECO:0000313" key="2">
    <source>
        <dbReference type="EMBL" id="MBW4769616.1"/>
    </source>
</evidence>